<evidence type="ECO:0000313" key="1">
    <source>
        <dbReference type="EMBL" id="VAW25648.1"/>
    </source>
</evidence>
<dbReference type="EMBL" id="UOER01000475">
    <property type="protein sequence ID" value="VAW25648.1"/>
    <property type="molecule type" value="Genomic_DNA"/>
</dbReference>
<name>A0A3B0U5P5_9ZZZZ</name>
<feature type="non-terminal residue" evidence="1">
    <location>
        <position position="1"/>
    </location>
</feature>
<dbReference type="Gene3D" id="3.90.870.10">
    <property type="entry name" value="DHBP synthase"/>
    <property type="match status" value="1"/>
</dbReference>
<proteinExistence type="predicted"/>
<protein>
    <submittedName>
        <fullName evidence="1">TsaC protein (YrdC domain) required for threonylcarbamoyladenosine t(6)A37 modification in tRNA</fullName>
    </submittedName>
</protein>
<reference evidence="1" key="1">
    <citation type="submission" date="2018-06" db="EMBL/GenBank/DDBJ databases">
        <authorList>
            <person name="Zhirakovskaya E."/>
        </authorList>
    </citation>
    <scope>NUCLEOTIDE SEQUENCE</scope>
</reference>
<organism evidence="1">
    <name type="scientific">hydrothermal vent metagenome</name>
    <dbReference type="NCBI Taxonomy" id="652676"/>
    <lineage>
        <taxon>unclassified sequences</taxon>
        <taxon>metagenomes</taxon>
        <taxon>ecological metagenomes</taxon>
    </lineage>
</organism>
<accession>A0A3B0U5P5</accession>
<sequence length="28" mass="2962">GGNIPSTIIDLSDDEITVLREGKGSIDF</sequence>
<dbReference type="AlphaFoldDB" id="A0A3B0U5P5"/>
<gene>
    <name evidence="1" type="ORF">MNBD_BACTEROID04-753</name>
</gene>